<dbReference type="Proteomes" id="UP000824024">
    <property type="component" value="Unassembled WGS sequence"/>
</dbReference>
<feature type="signal peptide" evidence="2">
    <location>
        <begin position="1"/>
        <end position="26"/>
    </location>
</feature>
<organism evidence="3 4">
    <name type="scientific">Candidatus Eubacterium avistercoris</name>
    <dbReference type="NCBI Taxonomy" id="2838567"/>
    <lineage>
        <taxon>Bacteria</taxon>
        <taxon>Bacillati</taxon>
        <taxon>Bacillota</taxon>
        <taxon>Clostridia</taxon>
        <taxon>Eubacteriales</taxon>
        <taxon>Eubacteriaceae</taxon>
        <taxon>Eubacterium</taxon>
    </lineage>
</organism>
<reference evidence="3" key="2">
    <citation type="submission" date="2021-04" db="EMBL/GenBank/DDBJ databases">
        <authorList>
            <person name="Gilroy R."/>
        </authorList>
    </citation>
    <scope>NUCLEOTIDE SEQUENCE</scope>
    <source>
        <strain evidence="3">CHK192-9172</strain>
    </source>
</reference>
<dbReference type="EMBL" id="DXCH01000246">
    <property type="protein sequence ID" value="HIZ08045.1"/>
    <property type="molecule type" value="Genomic_DNA"/>
</dbReference>
<evidence type="ECO:0000256" key="1">
    <source>
        <dbReference type="SAM" id="MobiDB-lite"/>
    </source>
</evidence>
<comment type="caution">
    <text evidence="3">The sequence shown here is derived from an EMBL/GenBank/DDBJ whole genome shotgun (WGS) entry which is preliminary data.</text>
</comment>
<accession>A0A9D2D3U4</accession>
<feature type="region of interest" description="Disordered" evidence="1">
    <location>
        <begin position="236"/>
        <end position="271"/>
    </location>
</feature>
<proteinExistence type="predicted"/>
<protein>
    <submittedName>
        <fullName evidence="3">Uncharacterized protein</fullName>
    </submittedName>
</protein>
<keyword evidence="2" id="KW-0732">Signal</keyword>
<dbReference type="AlphaFoldDB" id="A0A9D2D3U4"/>
<evidence type="ECO:0000256" key="2">
    <source>
        <dbReference type="SAM" id="SignalP"/>
    </source>
</evidence>
<feature type="compositionally biased region" description="Basic and acidic residues" evidence="1">
    <location>
        <begin position="261"/>
        <end position="271"/>
    </location>
</feature>
<feature type="compositionally biased region" description="Polar residues" evidence="1">
    <location>
        <begin position="250"/>
        <end position="259"/>
    </location>
</feature>
<sequence>MGKIKKAAAIVAAAVLCMSMSMGVFASSPTDPEQIVNDGKTLTFNHLWMAEGTDKDGNKVTAYSLEDLSQEVKDILSDEDQVKEILTDAGYIVGDDQDITVITAGDLSLMDMENFEKTEVPEGGVDLEINLGSYSTYTYGEYTYENTYGAIQGLKEGSTVYVLHQKDDGTWEVLEGTVKVKTENDKYGSYTGYYVTAHFDSLSPVAVIKVMSNGEVVVLDKNEEYKGTIDINAANSANSANSADKGNTVKGGSSSQLVKTTAEKKSPKTGN</sequence>
<name>A0A9D2D3U4_9FIRM</name>
<evidence type="ECO:0000313" key="4">
    <source>
        <dbReference type="Proteomes" id="UP000824024"/>
    </source>
</evidence>
<reference evidence="3" key="1">
    <citation type="journal article" date="2021" name="PeerJ">
        <title>Extensive microbial diversity within the chicken gut microbiome revealed by metagenomics and culture.</title>
        <authorList>
            <person name="Gilroy R."/>
            <person name="Ravi A."/>
            <person name="Getino M."/>
            <person name="Pursley I."/>
            <person name="Horton D.L."/>
            <person name="Alikhan N.F."/>
            <person name="Baker D."/>
            <person name="Gharbi K."/>
            <person name="Hall N."/>
            <person name="Watson M."/>
            <person name="Adriaenssens E.M."/>
            <person name="Foster-Nyarko E."/>
            <person name="Jarju S."/>
            <person name="Secka A."/>
            <person name="Antonio M."/>
            <person name="Oren A."/>
            <person name="Chaudhuri R.R."/>
            <person name="La Ragione R."/>
            <person name="Hildebrand F."/>
            <person name="Pallen M.J."/>
        </authorList>
    </citation>
    <scope>NUCLEOTIDE SEQUENCE</scope>
    <source>
        <strain evidence="3">CHK192-9172</strain>
    </source>
</reference>
<evidence type="ECO:0000313" key="3">
    <source>
        <dbReference type="EMBL" id="HIZ08045.1"/>
    </source>
</evidence>
<gene>
    <name evidence="3" type="ORF">IAA08_08930</name>
</gene>
<feature type="chain" id="PRO_5039611859" evidence="2">
    <location>
        <begin position="27"/>
        <end position="271"/>
    </location>
</feature>